<organism evidence="2 3">
    <name type="scientific">Kribbella ginsengisoli</name>
    <dbReference type="NCBI Taxonomy" id="363865"/>
    <lineage>
        <taxon>Bacteria</taxon>
        <taxon>Bacillati</taxon>
        <taxon>Actinomycetota</taxon>
        <taxon>Actinomycetes</taxon>
        <taxon>Propionibacteriales</taxon>
        <taxon>Kribbellaceae</taxon>
        <taxon>Kribbella</taxon>
    </lineage>
</organism>
<evidence type="ECO:0000313" key="3">
    <source>
        <dbReference type="Proteomes" id="UP001501222"/>
    </source>
</evidence>
<reference evidence="3" key="1">
    <citation type="journal article" date="2019" name="Int. J. Syst. Evol. Microbiol.">
        <title>The Global Catalogue of Microorganisms (GCM) 10K type strain sequencing project: providing services to taxonomists for standard genome sequencing and annotation.</title>
        <authorList>
            <consortium name="The Broad Institute Genomics Platform"/>
            <consortium name="The Broad Institute Genome Sequencing Center for Infectious Disease"/>
            <person name="Wu L."/>
            <person name="Ma J."/>
        </authorList>
    </citation>
    <scope>NUCLEOTIDE SEQUENCE [LARGE SCALE GENOMIC DNA]</scope>
    <source>
        <strain evidence="3">JCM 16928</strain>
    </source>
</reference>
<dbReference type="Proteomes" id="UP001501222">
    <property type="component" value="Unassembled WGS sequence"/>
</dbReference>
<feature type="region of interest" description="Disordered" evidence="1">
    <location>
        <begin position="369"/>
        <end position="412"/>
    </location>
</feature>
<feature type="compositionally biased region" description="Basic and acidic residues" evidence="1">
    <location>
        <begin position="1"/>
        <end position="11"/>
    </location>
</feature>
<keyword evidence="3" id="KW-1185">Reference proteome</keyword>
<dbReference type="EMBL" id="BAABAA010000018">
    <property type="protein sequence ID" value="GAA3594479.1"/>
    <property type="molecule type" value="Genomic_DNA"/>
</dbReference>
<evidence type="ECO:0000256" key="1">
    <source>
        <dbReference type="SAM" id="MobiDB-lite"/>
    </source>
</evidence>
<feature type="region of interest" description="Disordered" evidence="1">
    <location>
        <begin position="1149"/>
        <end position="1174"/>
    </location>
</feature>
<feature type="region of interest" description="Disordered" evidence="1">
    <location>
        <begin position="1"/>
        <end position="25"/>
    </location>
</feature>
<gene>
    <name evidence="2" type="ORF">GCM10022235_77130</name>
</gene>
<accession>A0ABP6YYT2</accession>
<feature type="region of interest" description="Disordered" evidence="1">
    <location>
        <begin position="1459"/>
        <end position="1479"/>
    </location>
</feature>
<comment type="caution">
    <text evidence="2">The sequence shown here is derived from an EMBL/GenBank/DDBJ whole genome shotgun (WGS) entry which is preliminary data.</text>
</comment>
<sequence length="1479" mass="155914">MGELRDQREDSAGPARQTGGPQSAALSPAAANLLGLQASAGNAAVAQAMDSEINGTLETIYSTLHVGGMSDDRVENVLRLLLANFPSAEKLKAGYQSQYKLDLYRDLATLPAEKAVRARDYLDTGTLRTMTKLLISLEGAGTDLPTLWRVLGDAHAEGDPEKKWTEVAGGGRLDDLSGYSRFAGETLDVALDDDLDGHELIRAHAILKFGKPRDIDELVIAMEQIGTDEAKLFEALGTAGKRATIEQEYRDYELRKYTATPNGHGVLLEDLGAEMDGEDYRHALALLGYDEKLKKLAADQGLVALVKAATHGLGTNNALIWDSVGKASPAEKAALLKEVDAPGDPLGLKGLTGDLSDADHARLRAMLLTPDPTAPAPAGTAPGPASTTPAPGATAVPAPPGPDEPGFSSSGVTDPAILSDPLVLRLRGLGGVDTLTVFDTLKMAKPAAWKAFRDAWNDPKSPFHLYVSANTVVGEKRDLAIVLGTDLRARLDYCIGMVSDDEDYLFLLLEEFATDSDRHVLSKDQGFRDKALGALSSSEQNRAEAALRPRDQSAQEQADWLKKAVDRESSGFFDLFTDTGDALRDEKRELAQKAAGPSGSELDKQIAKTSNALTGYTAARDEFANTASMVVNIAVGVIAAVLTGGAAGPIVAAQLARAAAAMALTRVLSEKVIRGDRFDVLGSDGAVAFAAGATDGVMNVLGGVAARGISTAALDAMGPTVGALARTAHGTAAVGVLRTSLEGGLSGGASGMVETVAKDETWRQGIQNGVETSIKAAGAGAGQGALVAVGIHTVSSAISAMRLPATDPARQALHQAVLDGNPEAAKGFVAGMERWETGIRDLDAGTGIGAGLEPGVRQQLIRRVQEHRRQLVQQLGEHFDAKPLGGASTEAISDVDLSVSGENAGTNLLAAEAFLDGLYPGWRSKYRMGLMVDATRIGTYTQALEGLPPQARAALESRVTMEVETLNAARRLRNASGPERGLLLKDLPAGIAPERVEILAGLGDEARQAVRDHALVEGDKLLAQLKAATDPAEKARLAEQVTYQQMLANAMSDDAYLSPGGVKGFALNQPLSGPHQHYQAALDQLDMAGHAIREAGGVLEAMRSYELFKYVNRFSVIVESAGLTDPSLNFFKNWSDLVYRVDRAATGAEARPGGLGSEAKGAHKSGARYDNPGEALDAPTAEFLLGRYEEFQAFVARHTAELRARTQPEGAEAGSSGLSRLPDPTAQDTTPSGDTGDGRLTPPPVPLGGLEALHQPIGRPVVDEEAGQALIRRLASNDASALTDIGVSLPPKFSPEGREWGLARLADGTYAIIQGSPGVIHWPRGSTPLGHTHPWHAGRMISEGGTPITAMADSTVTSDTAVYLQKVKVFPSVGDIGLASAKGWKSHEVHTPYVHLGDGRIGNPTAAPAAPRLSFRILDAEIVGHIDIFDVTRCQLQAVADGKVIWEATVWASNAGVGTIETKPPTTLNPGRYTDRYRR</sequence>
<name>A0ABP6YYT2_9ACTN</name>
<proteinExistence type="predicted"/>
<feature type="compositionally biased region" description="Low complexity" evidence="1">
    <location>
        <begin position="376"/>
        <end position="396"/>
    </location>
</feature>
<evidence type="ECO:0000313" key="2">
    <source>
        <dbReference type="EMBL" id="GAA3594479.1"/>
    </source>
</evidence>
<dbReference type="RefSeq" id="WP_344849140.1">
    <property type="nucleotide sequence ID" value="NZ_BAABAA010000018.1"/>
</dbReference>
<feature type="region of interest" description="Disordered" evidence="1">
    <location>
        <begin position="1204"/>
        <end position="1246"/>
    </location>
</feature>
<protein>
    <submittedName>
        <fullName evidence="2">Uncharacterized protein</fullName>
    </submittedName>
</protein>